<reference evidence="1" key="1">
    <citation type="submission" date="2018-06" db="EMBL/GenBank/DDBJ databases">
        <authorList>
            <person name="Zhirakovskaya E."/>
        </authorList>
    </citation>
    <scope>NUCLEOTIDE SEQUENCE</scope>
</reference>
<sequence>MKFKKSDLKRMRALTIVLLWFFVAQVLATASVPSLNDCPDMVFIDGNENESMPSNGSGGAYPGLITRTINTNNTFYYPN</sequence>
<gene>
    <name evidence="1" type="ORF">MNBD_GAMMA02-185</name>
</gene>
<proteinExistence type="predicted"/>
<feature type="non-terminal residue" evidence="1">
    <location>
        <position position="79"/>
    </location>
</feature>
<evidence type="ECO:0000313" key="1">
    <source>
        <dbReference type="EMBL" id="VAW43759.1"/>
    </source>
</evidence>
<name>A0A3B0W397_9ZZZZ</name>
<protein>
    <submittedName>
        <fullName evidence="1">Uncharacterized protein</fullName>
    </submittedName>
</protein>
<dbReference type="EMBL" id="UOFA01000026">
    <property type="protein sequence ID" value="VAW43759.1"/>
    <property type="molecule type" value="Genomic_DNA"/>
</dbReference>
<accession>A0A3B0W397</accession>
<dbReference type="AlphaFoldDB" id="A0A3B0W397"/>
<organism evidence="1">
    <name type="scientific">hydrothermal vent metagenome</name>
    <dbReference type="NCBI Taxonomy" id="652676"/>
    <lineage>
        <taxon>unclassified sequences</taxon>
        <taxon>metagenomes</taxon>
        <taxon>ecological metagenomes</taxon>
    </lineage>
</organism>